<evidence type="ECO:0008006" key="3">
    <source>
        <dbReference type="Google" id="ProtNLM"/>
    </source>
</evidence>
<proteinExistence type="predicted"/>
<dbReference type="RefSeq" id="WP_122915252.1">
    <property type="nucleotide sequence ID" value="NZ_RHHT01000062.1"/>
</dbReference>
<dbReference type="EMBL" id="RHHT01000062">
    <property type="protein sequence ID" value="RNB72187.1"/>
    <property type="molecule type" value="Genomic_DNA"/>
</dbReference>
<protein>
    <recommendedName>
        <fullName evidence="3">Tail fiber protein</fullName>
    </recommendedName>
</protein>
<organism evidence="1 2">
    <name type="scientific">Brevibacillus panacihumi</name>
    <dbReference type="NCBI Taxonomy" id="497735"/>
    <lineage>
        <taxon>Bacteria</taxon>
        <taxon>Bacillati</taxon>
        <taxon>Bacillota</taxon>
        <taxon>Bacilli</taxon>
        <taxon>Bacillales</taxon>
        <taxon>Paenibacillaceae</taxon>
        <taxon>Brevibacillus</taxon>
    </lineage>
</organism>
<evidence type="ECO:0000313" key="1">
    <source>
        <dbReference type="EMBL" id="RNB72187.1"/>
    </source>
</evidence>
<evidence type="ECO:0000313" key="2">
    <source>
        <dbReference type="Proteomes" id="UP000281915"/>
    </source>
</evidence>
<dbReference type="Proteomes" id="UP000281915">
    <property type="component" value="Unassembled WGS sequence"/>
</dbReference>
<comment type="caution">
    <text evidence="1">The sequence shown here is derived from an EMBL/GenBank/DDBJ whole genome shotgun (WGS) entry which is preliminary data.</text>
</comment>
<reference evidence="1 2" key="1">
    <citation type="submission" date="2018-10" db="EMBL/GenBank/DDBJ databases">
        <title>Phylogenomics of Brevibacillus.</title>
        <authorList>
            <person name="Dunlap C."/>
        </authorList>
    </citation>
    <scope>NUCLEOTIDE SEQUENCE [LARGE SCALE GENOMIC DNA]</scope>
    <source>
        <strain evidence="1 2">JCM 15085</strain>
    </source>
</reference>
<name>A0A3M8C9X5_9BACL</name>
<sequence>MIGDILRDHGLGKGINGTDKQALIDIANAADANQSVVKTNIVNALNAVSTDQVLGLTDESTWADIQAKIPLVKTGKKWATGLVGTLNNSEMRTVGGLSFNPSTIIITSQRITTFGASTATYSKEDDRWITGVGNIGNILFPRVVLPTTGTTFGTSFDVKNYESSYSFINVRWIAFE</sequence>
<gene>
    <name evidence="1" type="ORF">EDM58_22040</name>
</gene>
<dbReference type="AlphaFoldDB" id="A0A3M8C9X5"/>
<accession>A0A3M8C9X5</accession>